<accession>A0A7Y6JXF0</accession>
<proteinExistence type="predicted"/>
<keyword evidence="3" id="KW-0408">Iron</keyword>
<evidence type="ECO:0000256" key="4">
    <source>
        <dbReference type="ARBA" id="ARBA00023014"/>
    </source>
</evidence>
<dbReference type="EMBL" id="JAALDK010000001">
    <property type="protein sequence ID" value="NUX99699.1"/>
    <property type="molecule type" value="Genomic_DNA"/>
</dbReference>
<keyword evidence="2" id="KW-0479">Metal-binding</keyword>
<organism evidence="6 7">
    <name type="scientific">Paraburkholderia youngii</name>
    <dbReference type="NCBI Taxonomy" id="2782701"/>
    <lineage>
        <taxon>Bacteria</taxon>
        <taxon>Pseudomonadati</taxon>
        <taxon>Pseudomonadota</taxon>
        <taxon>Betaproteobacteria</taxon>
        <taxon>Burkholderiales</taxon>
        <taxon>Burkholderiaceae</taxon>
        <taxon>Paraburkholderia</taxon>
    </lineage>
</organism>
<name>A0A7Y6JXF0_9BURK</name>
<dbReference type="Gene3D" id="2.60.40.10">
    <property type="entry name" value="Immunoglobulins"/>
    <property type="match status" value="1"/>
</dbReference>
<evidence type="ECO:0000256" key="3">
    <source>
        <dbReference type="ARBA" id="ARBA00023004"/>
    </source>
</evidence>
<dbReference type="GO" id="GO:0051539">
    <property type="term" value="F:4 iron, 4 sulfur cluster binding"/>
    <property type="evidence" value="ECO:0007669"/>
    <property type="project" value="UniProtKB-KW"/>
</dbReference>
<comment type="caution">
    <text evidence="6">The sequence shown here is derived from an EMBL/GenBank/DDBJ whole genome shotgun (WGS) entry which is preliminary data.</text>
</comment>
<sequence length="287" mass="31962">MSKWNLVIKVGRCENCQNCVIAARDEHVGNEFPGYSAPASADTESSIRIMRRVQGDSHMVETTYLPVMCNHCDDAPCMRVGGDAIRKRADGIVIIDPDKARGRKDIVKACPYKAIVWNEALQLPQTWIFDAHLLDQGWQHPRCEQSCPTGVFETVRLDDAAMAEKARREGLKVLEPRLKTSPRVWYSGLDRWETCFIGGSVSAQVGQVVECVADAAVALYWCNRKVAETVTDAFGDFRFSRLIKDSGHYRIEIRHALGNASRECVLGESVYVGEIGLVQSTNAVEVD</sequence>
<dbReference type="InterPro" id="IPR013783">
    <property type="entry name" value="Ig-like_fold"/>
</dbReference>
<reference evidence="6 7" key="1">
    <citation type="submission" date="2020-02" db="EMBL/GenBank/DDBJ databases">
        <title>Paraburkholderia simonii sp. nov. and Paraburkholderia youngii sp. nov. Brazilian and Mexican Mimosa-associated rhizobia.</title>
        <authorList>
            <person name="Mavima L."/>
            <person name="Beukes C.W."/>
            <person name="Chan W.Y."/>
            <person name="Palmer M."/>
            <person name="De Meyer S.E."/>
            <person name="James E.K."/>
            <person name="Venter S.N."/>
            <person name="Steenkamp E.T."/>
        </authorList>
    </citation>
    <scope>NUCLEOTIDE SEQUENCE [LARGE SCALE GENOMIC DNA]</scope>
    <source>
        <strain evidence="6 7">JPY169</strain>
    </source>
</reference>
<dbReference type="PANTHER" id="PTHR43177">
    <property type="entry name" value="PROTEIN NRFC"/>
    <property type="match status" value="1"/>
</dbReference>
<keyword evidence="4" id="KW-0411">Iron-sulfur</keyword>
<evidence type="ECO:0000256" key="1">
    <source>
        <dbReference type="ARBA" id="ARBA00022485"/>
    </source>
</evidence>
<gene>
    <name evidence="6" type="ORF">G5S42_08220</name>
</gene>
<evidence type="ECO:0000259" key="5">
    <source>
        <dbReference type="Pfam" id="PF13247"/>
    </source>
</evidence>
<evidence type="ECO:0000313" key="6">
    <source>
        <dbReference type="EMBL" id="NUX99699.1"/>
    </source>
</evidence>
<dbReference type="AlphaFoldDB" id="A0A7Y6JXF0"/>
<keyword evidence="1" id="KW-0004">4Fe-4S</keyword>
<dbReference type="InterPro" id="IPR017896">
    <property type="entry name" value="4Fe4S_Fe-S-bd"/>
</dbReference>
<dbReference type="Pfam" id="PF13247">
    <property type="entry name" value="Fer4_11"/>
    <property type="match status" value="1"/>
</dbReference>
<dbReference type="Gene3D" id="3.30.70.20">
    <property type="match status" value="2"/>
</dbReference>
<dbReference type="Proteomes" id="UP000594380">
    <property type="component" value="Unassembled WGS sequence"/>
</dbReference>
<dbReference type="GeneID" id="301100324"/>
<protein>
    <submittedName>
        <fullName evidence="6">Oxidoreductase</fullName>
    </submittedName>
</protein>
<dbReference type="SUPFAM" id="SSF54862">
    <property type="entry name" value="4Fe-4S ferredoxins"/>
    <property type="match status" value="1"/>
</dbReference>
<evidence type="ECO:0000313" key="7">
    <source>
        <dbReference type="Proteomes" id="UP000594380"/>
    </source>
</evidence>
<evidence type="ECO:0000256" key="2">
    <source>
        <dbReference type="ARBA" id="ARBA00022723"/>
    </source>
</evidence>
<dbReference type="PANTHER" id="PTHR43177:SF3">
    <property type="entry name" value="PROTEIN NRFC HOMOLOG"/>
    <property type="match status" value="1"/>
</dbReference>
<dbReference type="RefSeq" id="WP_176106307.1">
    <property type="nucleotide sequence ID" value="NZ_JAALDK010000001.1"/>
</dbReference>
<dbReference type="InterPro" id="IPR050954">
    <property type="entry name" value="ET_IronSulfur_Cluster-Binding"/>
</dbReference>
<feature type="domain" description="4Fe-4S ferredoxin-type" evidence="5">
    <location>
        <begin position="61"/>
        <end position="153"/>
    </location>
</feature>
<dbReference type="GO" id="GO:0046872">
    <property type="term" value="F:metal ion binding"/>
    <property type="evidence" value="ECO:0007669"/>
    <property type="project" value="UniProtKB-KW"/>
</dbReference>